<protein>
    <submittedName>
        <fullName evidence="3">Uncharacterized protein</fullName>
    </submittedName>
</protein>
<feature type="transmembrane region" description="Helical" evidence="2">
    <location>
        <begin position="543"/>
        <end position="564"/>
    </location>
</feature>
<keyword evidence="2" id="KW-1133">Transmembrane helix</keyword>
<dbReference type="EMBL" id="CCBP010000122">
    <property type="protein sequence ID" value="CDO73549.1"/>
    <property type="molecule type" value="Genomic_DNA"/>
</dbReference>
<reference evidence="3" key="1">
    <citation type="submission" date="2014-01" db="EMBL/GenBank/DDBJ databases">
        <title>The genome of the white-rot fungus Pycnoporus cinnabarinus: a basidiomycete model with a versatile arsenal for lignocellulosic biomass breakdown.</title>
        <authorList>
            <person name="Levasseur A."/>
            <person name="Lomascolo A."/>
            <person name="Ruiz-Duenas F.J."/>
            <person name="Uzan E."/>
            <person name="Piumi F."/>
            <person name="Kues U."/>
            <person name="Ram A.F.J."/>
            <person name="Murat C."/>
            <person name="Haon M."/>
            <person name="Benoit I."/>
            <person name="Arfi Y."/>
            <person name="Chevret D."/>
            <person name="Drula E."/>
            <person name="Kwon M.J."/>
            <person name="Gouret P."/>
            <person name="Lesage-Meessen L."/>
            <person name="Lombard V."/>
            <person name="Mariette J."/>
            <person name="Noirot C."/>
            <person name="Park J."/>
            <person name="Patyshakuliyeva A."/>
            <person name="Wieneger R.A.B."/>
            <person name="Wosten H.A.B."/>
            <person name="Martin F."/>
            <person name="Coutinho P.M."/>
            <person name="de Vries R."/>
            <person name="Martinez A.T."/>
            <person name="Klopp C."/>
            <person name="Pontarotti P."/>
            <person name="Henrissat B."/>
            <person name="Record E."/>
        </authorList>
    </citation>
    <scope>NUCLEOTIDE SEQUENCE [LARGE SCALE GENOMIC DNA]</scope>
    <source>
        <strain evidence="3">BRFM137</strain>
    </source>
</reference>
<feature type="transmembrane region" description="Helical" evidence="2">
    <location>
        <begin position="507"/>
        <end position="528"/>
    </location>
</feature>
<keyword evidence="4" id="KW-1185">Reference proteome</keyword>
<evidence type="ECO:0000313" key="3">
    <source>
        <dbReference type="EMBL" id="CDO73549.1"/>
    </source>
</evidence>
<dbReference type="Proteomes" id="UP000029665">
    <property type="component" value="Unassembled WGS sequence"/>
</dbReference>
<feature type="region of interest" description="Disordered" evidence="1">
    <location>
        <begin position="186"/>
        <end position="277"/>
    </location>
</feature>
<dbReference type="OrthoDB" id="3253553at2759"/>
<evidence type="ECO:0000313" key="4">
    <source>
        <dbReference type="Proteomes" id="UP000029665"/>
    </source>
</evidence>
<feature type="region of interest" description="Disordered" evidence="1">
    <location>
        <begin position="397"/>
        <end position="482"/>
    </location>
</feature>
<accession>A0A060SMT1</accession>
<dbReference type="AlphaFoldDB" id="A0A060SMT1"/>
<keyword evidence="2" id="KW-0472">Membrane</keyword>
<feature type="compositionally biased region" description="Low complexity" evidence="1">
    <location>
        <begin position="109"/>
        <end position="138"/>
    </location>
</feature>
<evidence type="ECO:0000256" key="1">
    <source>
        <dbReference type="SAM" id="MobiDB-lite"/>
    </source>
</evidence>
<feature type="region of interest" description="Disordered" evidence="1">
    <location>
        <begin position="76"/>
        <end position="174"/>
    </location>
</feature>
<feature type="compositionally biased region" description="Basic and acidic residues" evidence="1">
    <location>
        <begin position="268"/>
        <end position="277"/>
    </location>
</feature>
<proteinExistence type="predicted"/>
<feature type="compositionally biased region" description="Basic and acidic residues" evidence="1">
    <location>
        <begin position="208"/>
        <end position="218"/>
    </location>
</feature>
<feature type="compositionally biased region" description="Acidic residues" evidence="1">
    <location>
        <begin position="453"/>
        <end position="462"/>
    </location>
</feature>
<gene>
    <name evidence="3" type="ORF">BN946_scf185014.g19</name>
</gene>
<feature type="transmembrane region" description="Helical" evidence="2">
    <location>
        <begin position="324"/>
        <end position="348"/>
    </location>
</feature>
<dbReference type="STRING" id="5643.A0A060SMT1"/>
<feature type="compositionally biased region" description="Low complexity" evidence="1">
    <location>
        <begin position="256"/>
        <end position="265"/>
    </location>
</feature>
<dbReference type="OMA" id="WCDAYNL"/>
<feature type="region of interest" description="Disordered" evidence="1">
    <location>
        <begin position="1"/>
        <end position="37"/>
    </location>
</feature>
<dbReference type="HOGENOM" id="CLU_033747_0_0_1"/>
<organism evidence="3 4">
    <name type="scientific">Pycnoporus cinnabarinus</name>
    <name type="common">Cinnabar-red polypore</name>
    <name type="synonym">Trametes cinnabarina</name>
    <dbReference type="NCBI Taxonomy" id="5643"/>
    <lineage>
        <taxon>Eukaryota</taxon>
        <taxon>Fungi</taxon>
        <taxon>Dikarya</taxon>
        <taxon>Basidiomycota</taxon>
        <taxon>Agaricomycotina</taxon>
        <taxon>Agaricomycetes</taxon>
        <taxon>Polyporales</taxon>
        <taxon>Polyporaceae</taxon>
        <taxon>Trametes</taxon>
    </lineage>
</organism>
<keyword evidence="2" id="KW-0812">Transmembrane</keyword>
<feature type="compositionally biased region" description="Polar residues" evidence="1">
    <location>
        <begin position="76"/>
        <end position="86"/>
    </location>
</feature>
<feature type="compositionally biased region" description="Pro residues" evidence="1">
    <location>
        <begin position="87"/>
        <end position="98"/>
    </location>
</feature>
<comment type="caution">
    <text evidence="3">The sequence shown here is derived from an EMBL/GenBank/DDBJ whole genome shotgun (WGS) entry which is preliminary data.</text>
</comment>
<sequence length="580" mass="63339">MFSEYQLESPPPASRFRRPWSPDPYDPLPSSSNVQHVGYDPYASVLGYHSAERRREPSDVSVEALDLADYARTLNPNQHYHLSQQPPFQPYDAYPPSPQSSRPLARTDSLSPPSLASASASSSHSHSLSPRSPVRRPFSLPPPSSFPTSPRSHALTAQYSNREPQIASPGSEIDLAQFPSFARGWYGQERSGPAPYQTISPSASLKPRIGEDPMKKSPFDPTYTLERDAFHDPYPSPPPTYPYGSSYGSNARFSRDGGLVPWGGDPPDGDRPVDPETKEERMRMLERELGGKGGAAKGERDPETFIGSVDERGRLITEGPKKRLAVRFVQALLALTASVSSIYAALIIKPPSPAPPANKLPAYLLYVLSVITFLGCTCLFLIYPCCCGSRKPKDAPYTQGPGGMMVLPIQGMPGGKQKKGRKGKGGPPGEGVQVNLIVDPTMFGRDTERGRDDDVDEDEDNASEALPGSYTGSSSAGRRRRPPRRRGIFAGLAMEAQWQKARKALKWGTTVDVFGMLLWGMEFVVILLGKRCPVGGFEGWCDAYNLATAAACLLCIAFGLSVFFDVKDLHASRMSPRTRT</sequence>
<name>A0A060SMT1_PYCCI</name>
<feature type="transmembrane region" description="Helical" evidence="2">
    <location>
        <begin position="360"/>
        <end position="383"/>
    </location>
</feature>
<evidence type="ECO:0000256" key="2">
    <source>
        <dbReference type="SAM" id="Phobius"/>
    </source>
</evidence>